<name>A0A1D9MFJ7_9RHOB</name>
<evidence type="ECO:0000313" key="2">
    <source>
        <dbReference type="EMBL" id="AOZ70540.1"/>
    </source>
</evidence>
<feature type="transmembrane region" description="Helical" evidence="1">
    <location>
        <begin position="42"/>
        <end position="59"/>
    </location>
</feature>
<dbReference type="RefSeq" id="WP_071166889.1">
    <property type="nucleotide sequence ID" value="NZ_CP017781.1"/>
</dbReference>
<evidence type="ECO:0000256" key="1">
    <source>
        <dbReference type="SAM" id="Phobius"/>
    </source>
</evidence>
<keyword evidence="1" id="KW-0812">Transmembrane</keyword>
<feature type="transmembrane region" description="Helical" evidence="1">
    <location>
        <begin position="102"/>
        <end position="122"/>
    </location>
</feature>
<protein>
    <submittedName>
        <fullName evidence="2">DUF4405 domain-containing protein</fullName>
    </submittedName>
</protein>
<evidence type="ECO:0000313" key="3">
    <source>
        <dbReference type="Proteomes" id="UP000176562"/>
    </source>
</evidence>
<dbReference type="EMBL" id="CP017781">
    <property type="protein sequence ID" value="AOZ70540.1"/>
    <property type="molecule type" value="Genomic_DNA"/>
</dbReference>
<accession>A0A1D9MFJ7</accession>
<keyword evidence="1" id="KW-1133">Transmembrane helix</keyword>
<dbReference type="AlphaFoldDB" id="A0A1D9MFJ7"/>
<dbReference type="KEGG" id="rhp:LPB142_15350"/>
<reference evidence="2 3" key="1">
    <citation type="submission" date="2016-10" db="EMBL/GenBank/DDBJ databases">
        <title>Rhodobacter sp. LPB0142, isolated from sea water.</title>
        <authorList>
            <person name="Kim E."/>
            <person name="Yi H."/>
        </authorList>
    </citation>
    <scope>NUCLEOTIDE SEQUENCE [LARGE SCALE GENOMIC DNA]</scope>
    <source>
        <strain evidence="2 3">LPB0142</strain>
    </source>
</reference>
<dbReference type="Proteomes" id="UP000176562">
    <property type="component" value="Chromosome"/>
</dbReference>
<keyword evidence="1" id="KW-0472">Membrane</keyword>
<sequence>MVKFFNSYATPLTTGLFLVSLISGVALFLGLGPAYFHGMHEWLSMVLILPFVLHIWRNWRPFLGYFKRAPMAIALAVSVAAAAAFVVPVMGAEGGRSGPPQFALAHLALGAPIADVAPILGLDGAGLVTKLQGLGYTVSGPGQTLLEVAAASEKSEMEIAGALVAPPAAN</sequence>
<proteinExistence type="predicted"/>
<keyword evidence="3" id="KW-1185">Reference proteome</keyword>
<feature type="transmembrane region" description="Helical" evidence="1">
    <location>
        <begin position="12"/>
        <end position="36"/>
    </location>
</feature>
<dbReference type="STRING" id="1850250.LPB142_15350"/>
<gene>
    <name evidence="2" type="ORF">LPB142_15350</name>
</gene>
<feature type="transmembrane region" description="Helical" evidence="1">
    <location>
        <begin position="71"/>
        <end position="90"/>
    </location>
</feature>
<organism evidence="2 3">
    <name type="scientific">Rhodobacter xanthinilyticus</name>
    <dbReference type="NCBI Taxonomy" id="1850250"/>
    <lineage>
        <taxon>Bacteria</taxon>
        <taxon>Pseudomonadati</taxon>
        <taxon>Pseudomonadota</taxon>
        <taxon>Alphaproteobacteria</taxon>
        <taxon>Rhodobacterales</taxon>
        <taxon>Rhodobacter group</taxon>
        <taxon>Rhodobacter</taxon>
    </lineage>
</organism>